<evidence type="ECO:0000313" key="1">
    <source>
        <dbReference type="EMBL" id="CAG7722000.1"/>
    </source>
</evidence>
<reference evidence="1" key="1">
    <citation type="submission" date="2021-06" db="EMBL/GenBank/DDBJ databases">
        <authorList>
            <person name="Hodson N. C."/>
            <person name="Mongue J. A."/>
            <person name="Jaron S. K."/>
        </authorList>
    </citation>
    <scope>NUCLEOTIDE SEQUENCE</scope>
</reference>
<evidence type="ECO:0000313" key="2">
    <source>
        <dbReference type="Proteomes" id="UP000708208"/>
    </source>
</evidence>
<accession>A0A8J2JQ86</accession>
<dbReference type="AlphaFoldDB" id="A0A8J2JQ86"/>
<comment type="caution">
    <text evidence="1">The sequence shown here is derived from an EMBL/GenBank/DDBJ whole genome shotgun (WGS) entry which is preliminary data.</text>
</comment>
<keyword evidence="2" id="KW-1185">Reference proteome</keyword>
<dbReference type="Proteomes" id="UP000708208">
    <property type="component" value="Unassembled WGS sequence"/>
</dbReference>
<dbReference type="EMBL" id="CAJVCH010085112">
    <property type="protein sequence ID" value="CAG7722000.1"/>
    <property type="molecule type" value="Genomic_DNA"/>
</dbReference>
<gene>
    <name evidence="1" type="ORF">AFUS01_LOCUS11178</name>
</gene>
<name>A0A8J2JQ86_9HEXA</name>
<protein>
    <submittedName>
        <fullName evidence="1">Uncharacterized protein</fullName>
    </submittedName>
</protein>
<sequence>SFRKVHLLAGVTKDEASDAAEALLHASEGQIEEDSVAK</sequence>
<dbReference type="OrthoDB" id="19653at2759"/>
<proteinExistence type="predicted"/>
<organism evidence="1 2">
    <name type="scientific">Allacma fusca</name>
    <dbReference type="NCBI Taxonomy" id="39272"/>
    <lineage>
        <taxon>Eukaryota</taxon>
        <taxon>Metazoa</taxon>
        <taxon>Ecdysozoa</taxon>
        <taxon>Arthropoda</taxon>
        <taxon>Hexapoda</taxon>
        <taxon>Collembola</taxon>
        <taxon>Symphypleona</taxon>
        <taxon>Sminthuridae</taxon>
        <taxon>Allacma</taxon>
    </lineage>
</organism>
<feature type="non-terminal residue" evidence="1">
    <location>
        <position position="38"/>
    </location>
</feature>
<feature type="non-terminal residue" evidence="1">
    <location>
        <position position="1"/>
    </location>
</feature>